<dbReference type="SMART" id="SM00343">
    <property type="entry name" value="ZnF_C2HC"/>
    <property type="match status" value="2"/>
</dbReference>
<dbReference type="GO" id="GO:0005739">
    <property type="term" value="C:mitochondrion"/>
    <property type="evidence" value="ECO:0007669"/>
    <property type="project" value="TreeGrafter"/>
</dbReference>
<organism evidence="13 14">
    <name type="scientific">Muraenolepis orangiensis</name>
    <name type="common">Patagonian moray cod</name>
    <dbReference type="NCBI Taxonomy" id="630683"/>
    <lineage>
        <taxon>Eukaryota</taxon>
        <taxon>Metazoa</taxon>
        <taxon>Chordata</taxon>
        <taxon>Craniata</taxon>
        <taxon>Vertebrata</taxon>
        <taxon>Euteleostomi</taxon>
        <taxon>Actinopterygii</taxon>
        <taxon>Neopterygii</taxon>
        <taxon>Teleostei</taxon>
        <taxon>Neoteleostei</taxon>
        <taxon>Acanthomorphata</taxon>
        <taxon>Zeiogadaria</taxon>
        <taxon>Gadariae</taxon>
        <taxon>Gadiformes</taxon>
        <taxon>Muraenolepidoidei</taxon>
        <taxon>Muraenolepididae</taxon>
        <taxon>Muraenolepis</taxon>
    </lineage>
</organism>
<dbReference type="FunFam" id="3.90.180.10:FF:000010">
    <property type="entry name" value="Enoyl-[acyl-carrier-protein] reductase, mitochondrial"/>
    <property type="match status" value="1"/>
</dbReference>
<dbReference type="InterPro" id="IPR013154">
    <property type="entry name" value="ADH-like_N"/>
</dbReference>
<accession>A0A9Q0E376</accession>
<dbReference type="InterPro" id="IPR036875">
    <property type="entry name" value="Znf_CCHC_sf"/>
</dbReference>
<keyword evidence="1" id="KW-0444">Lipid biosynthesis</keyword>
<name>A0A9Q0E376_9TELE</name>
<protein>
    <recommendedName>
        <fullName evidence="8">Enoyl-[acyl-carrier-protein] reductase, mitochondrial</fullName>
        <ecNumber evidence="7">1.3.1.104</ecNumber>
    </recommendedName>
    <alternativeName>
        <fullName evidence="9">2-enoyl thioester reductase</fullName>
    </alternativeName>
</protein>
<evidence type="ECO:0000256" key="1">
    <source>
        <dbReference type="ARBA" id="ARBA00022516"/>
    </source>
</evidence>
<comment type="caution">
    <text evidence="13">The sequence shown here is derived from an EMBL/GenBank/DDBJ whole genome shotgun (WGS) entry which is preliminary data.</text>
</comment>
<dbReference type="SUPFAM" id="SSF50129">
    <property type="entry name" value="GroES-like"/>
    <property type="match status" value="1"/>
</dbReference>
<evidence type="ECO:0000256" key="8">
    <source>
        <dbReference type="ARBA" id="ARBA00041058"/>
    </source>
</evidence>
<dbReference type="Gene3D" id="4.10.60.10">
    <property type="entry name" value="Zinc finger, CCHC-type"/>
    <property type="match status" value="1"/>
</dbReference>
<keyword evidence="14" id="KW-1185">Reference proteome</keyword>
<dbReference type="Gene3D" id="3.90.180.10">
    <property type="entry name" value="Medium-chain alcohol dehydrogenases, catalytic domain"/>
    <property type="match status" value="1"/>
</dbReference>
<evidence type="ECO:0000313" key="13">
    <source>
        <dbReference type="EMBL" id="KAJ3598486.1"/>
    </source>
</evidence>
<dbReference type="InterPro" id="IPR054081">
    <property type="entry name" value="Lin-28A-like_Znf-CCHC_2"/>
</dbReference>
<dbReference type="GO" id="GO:0006633">
    <property type="term" value="P:fatty acid biosynthetic process"/>
    <property type="evidence" value="ECO:0007669"/>
    <property type="project" value="UniProtKB-KW"/>
</dbReference>
<evidence type="ECO:0000256" key="7">
    <source>
        <dbReference type="ARBA" id="ARBA00038963"/>
    </source>
</evidence>
<dbReference type="GO" id="GO:0003676">
    <property type="term" value="F:nucleic acid binding"/>
    <property type="evidence" value="ECO:0007669"/>
    <property type="project" value="InterPro"/>
</dbReference>
<dbReference type="Pfam" id="PF21890">
    <property type="entry name" value="Lin-28A-like_zf-CCHC_2"/>
    <property type="match status" value="1"/>
</dbReference>
<feature type="domain" description="Enoyl reductase (ER)" evidence="12">
    <location>
        <begin position="60"/>
        <end position="294"/>
    </location>
</feature>
<dbReference type="EMBL" id="JANIIK010000109">
    <property type="protein sequence ID" value="KAJ3598486.1"/>
    <property type="molecule type" value="Genomic_DNA"/>
</dbReference>
<feature type="compositionally biased region" description="Low complexity" evidence="10">
    <location>
        <begin position="299"/>
        <end position="312"/>
    </location>
</feature>
<dbReference type="PANTHER" id="PTHR43981:SF9">
    <property type="entry name" value="ENOYL-[ACYL-CARRIER-PROTEIN] REDUCTASE, MITOCHONDRIAL"/>
    <property type="match status" value="1"/>
</dbReference>
<dbReference type="AlphaFoldDB" id="A0A9Q0E376"/>
<keyword evidence="6" id="KW-0275">Fatty acid biosynthesis</keyword>
<evidence type="ECO:0000256" key="3">
    <source>
        <dbReference type="ARBA" id="ARBA00022857"/>
    </source>
</evidence>
<keyword evidence="2" id="KW-0276">Fatty acid metabolism</keyword>
<evidence type="ECO:0000313" key="14">
    <source>
        <dbReference type="Proteomes" id="UP001148018"/>
    </source>
</evidence>
<dbReference type="InterPro" id="IPR011032">
    <property type="entry name" value="GroES-like_sf"/>
</dbReference>
<dbReference type="InterPro" id="IPR001878">
    <property type="entry name" value="Znf_CCHC"/>
</dbReference>
<evidence type="ECO:0000259" key="11">
    <source>
        <dbReference type="SMART" id="SM00343"/>
    </source>
</evidence>
<dbReference type="Pfam" id="PF00098">
    <property type="entry name" value="zf-CCHC"/>
    <property type="match status" value="1"/>
</dbReference>
<evidence type="ECO:0000256" key="4">
    <source>
        <dbReference type="ARBA" id="ARBA00023002"/>
    </source>
</evidence>
<dbReference type="GO" id="GO:0141148">
    <property type="term" value="F:enoyl-[acyl-carrier-protein] reductase (NADPH) activity"/>
    <property type="evidence" value="ECO:0007669"/>
    <property type="project" value="UniProtKB-EC"/>
</dbReference>
<keyword evidence="3" id="KW-0521">NADP</keyword>
<evidence type="ECO:0000256" key="10">
    <source>
        <dbReference type="SAM" id="MobiDB-lite"/>
    </source>
</evidence>
<dbReference type="OrthoDB" id="7482721at2759"/>
<evidence type="ECO:0000256" key="6">
    <source>
        <dbReference type="ARBA" id="ARBA00023160"/>
    </source>
</evidence>
<dbReference type="SMART" id="SM00829">
    <property type="entry name" value="PKS_ER"/>
    <property type="match status" value="1"/>
</dbReference>
<evidence type="ECO:0000259" key="12">
    <source>
        <dbReference type="SMART" id="SM00829"/>
    </source>
</evidence>
<dbReference type="PANTHER" id="PTHR43981">
    <property type="entry name" value="ENOYL-[ACYL-CARRIER-PROTEIN] REDUCTASE, MITOCHONDRIAL"/>
    <property type="match status" value="1"/>
</dbReference>
<dbReference type="Proteomes" id="UP001148018">
    <property type="component" value="Unassembled WGS sequence"/>
</dbReference>
<dbReference type="InterPro" id="IPR020843">
    <property type="entry name" value="ER"/>
</dbReference>
<keyword evidence="4" id="KW-0560">Oxidoreductase</keyword>
<proteinExistence type="predicted"/>
<evidence type="ECO:0000256" key="9">
    <source>
        <dbReference type="ARBA" id="ARBA00042123"/>
    </source>
</evidence>
<feature type="domain" description="CCHC-type" evidence="11">
    <location>
        <begin position="262"/>
        <end position="276"/>
    </location>
</feature>
<dbReference type="GO" id="GO:0008270">
    <property type="term" value="F:zinc ion binding"/>
    <property type="evidence" value="ECO:0007669"/>
    <property type="project" value="InterPro"/>
</dbReference>
<feature type="domain" description="CCHC-type" evidence="11">
    <location>
        <begin position="282"/>
        <end position="298"/>
    </location>
</feature>
<sequence length="330" mass="35324">MKSSLLLLSRCLRPCAETRTTVFSSGRLLLLKRQPPCLPGAGGTRCSSSGCSALVFRRHGDPSQVVELESLDLPSVGAKDVRVKMLAAPINPADINMVHGTYAILPELPAVGGNEGVAQVEEVGSQVTSLKPGDWVIPRDAGLGTWRTAAVMTEKSLIPLPRDIPLMSAATLGVNPCTALRMLSDFQALRAGDTVIQNAANSGVEFNQLSDRLKAMGASHVITEEALRQPHMQELFKVSDTSGKPPNTMTHPVNLPIFSKSYNCGGLDHHAKECKLPPQPKKCHFCQSIEHMVANCPIKPQQSSPGSQGKPSSLKEEEQGDPVLPAETTD</sequence>
<gene>
    <name evidence="13" type="ORF">NHX12_001997</name>
</gene>
<dbReference type="SUPFAM" id="SSF57756">
    <property type="entry name" value="Retrovirus zinc finger-like domains"/>
    <property type="match status" value="1"/>
</dbReference>
<keyword evidence="5" id="KW-0443">Lipid metabolism</keyword>
<dbReference type="EC" id="1.3.1.104" evidence="7"/>
<evidence type="ECO:0000256" key="5">
    <source>
        <dbReference type="ARBA" id="ARBA00023098"/>
    </source>
</evidence>
<dbReference type="Pfam" id="PF08240">
    <property type="entry name" value="ADH_N"/>
    <property type="match status" value="1"/>
</dbReference>
<reference evidence="13" key="1">
    <citation type="submission" date="2022-07" db="EMBL/GenBank/DDBJ databases">
        <title>Chromosome-level genome of Muraenolepis orangiensis.</title>
        <authorList>
            <person name="Kim J."/>
        </authorList>
    </citation>
    <scope>NUCLEOTIDE SEQUENCE</scope>
    <source>
        <strain evidence="13">KU_S4_2022</strain>
        <tissue evidence="13">Muscle</tissue>
    </source>
</reference>
<dbReference type="InterPro" id="IPR051034">
    <property type="entry name" value="Mito_Enoyl-ACP_Reductase"/>
</dbReference>
<feature type="region of interest" description="Disordered" evidence="10">
    <location>
        <begin position="297"/>
        <end position="330"/>
    </location>
</feature>
<evidence type="ECO:0000256" key="2">
    <source>
        <dbReference type="ARBA" id="ARBA00022832"/>
    </source>
</evidence>
<dbReference type="CDD" id="cd08290">
    <property type="entry name" value="ETR"/>
    <property type="match status" value="1"/>
</dbReference>